<protein>
    <submittedName>
        <fullName evidence="2">MaoC family dehydratase N-terminal domain-containing protein</fullName>
    </submittedName>
</protein>
<sequence>MSLDQAAIGRRFAPVALLVTRSRLRNFAAATGQADPIYIDVNAAEQAGHRDLPVPPTFMFGIELEAPNPFGYLTDLGVDLRTVLHGEQRFDYHQIAHAGDELTAVSRIDDIYSKRNGLLDFIVKSTIVTDQDDTRVATLSSTTVVQNKHGKDER</sequence>
<accession>A0AAW4FZ20</accession>
<dbReference type="Gene3D" id="3.10.129.10">
    <property type="entry name" value="Hotdog Thioesterase"/>
    <property type="match status" value="1"/>
</dbReference>
<dbReference type="AlphaFoldDB" id="A0AAW4FZ20"/>
<feature type="domain" description="FAS1-like dehydratase" evidence="1">
    <location>
        <begin position="6"/>
        <end position="138"/>
    </location>
</feature>
<dbReference type="SUPFAM" id="SSF54637">
    <property type="entry name" value="Thioesterase/thiol ester dehydrase-isomerase"/>
    <property type="match status" value="1"/>
</dbReference>
<reference evidence="2" key="1">
    <citation type="submission" date="2021-02" db="EMBL/GenBank/DDBJ databases">
        <title>Taxonomy, biology and ecology of Rhodococcus bacteria occurring in California pistachio and other woody hosts as revealed by genome sequence analyses.</title>
        <authorList>
            <person name="Riely B."/>
            <person name="Gai Y."/>
        </authorList>
    </citation>
    <scope>NUCLEOTIDE SEQUENCE</scope>
    <source>
        <strain evidence="2">BP-295</strain>
    </source>
</reference>
<dbReference type="EMBL" id="JAFFGU010000001">
    <property type="protein sequence ID" value="MBM7276368.1"/>
    <property type="molecule type" value="Genomic_DNA"/>
</dbReference>
<dbReference type="InterPro" id="IPR029069">
    <property type="entry name" value="HotDog_dom_sf"/>
</dbReference>
<gene>
    <name evidence="2" type="ORF">JTZ10_01225</name>
</gene>
<dbReference type="InterPro" id="IPR016709">
    <property type="entry name" value="HadA-like"/>
</dbReference>
<evidence type="ECO:0000259" key="1">
    <source>
        <dbReference type="Pfam" id="PF13452"/>
    </source>
</evidence>
<dbReference type="PIRSF" id="PIRSF018072">
    <property type="entry name" value="UCP018072"/>
    <property type="match status" value="1"/>
</dbReference>
<organism evidence="2 3">
    <name type="scientific">Gordonia rubripertincta</name>
    <name type="common">Rhodococcus corallinus</name>
    <dbReference type="NCBI Taxonomy" id="36822"/>
    <lineage>
        <taxon>Bacteria</taxon>
        <taxon>Bacillati</taxon>
        <taxon>Actinomycetota</taxon>
        <taxon>Actinomycetes</taxon>
        <taxon>Mycobacteriales</taxon>
        <taxon>Gordoniaceae</taxon>
        <taxon>Gordonia</taxon>
    </lineage>
</organism>
<dbReference type="RefSeq" id="WP_204717567.1">
    <property type="nucleotide sequence ID" value="NZ_JAFFGU010000001.1"/>
</dbReference>
<dbReference type="InterPro" id="IPR039569">
    <property type="entry name" value="FAS1-like_DH_region"/>
</dbReference>
<proteinExistence type="predicted"/>
<evidence type="ECO:0000313" key="2">
    <source>
        <dbReference type="EMBL" id="MBM7276368.1"/>
    </source>
</evidence>
<dbReference type="CDD" id="cd03441">
    <property type="entry name" value="R_hydratase_like"/>
    <property type="match status" value="1"/>
</dbReference>
<name>A0AAW4FZ20_GORRU</name>
<dbReference type="Pfam" id="PF13452">
    <property type="entry name" value="FAS1_DH_region"/>
    <property type="match status" value="1"/>
</dbReference>
<comment type="caution">
    <text evidence="2">The sequence shown here is derived from an EMBL/GenBank/DDBJ whole genome shotgun (WGS) entry which is preliminary data.</text>
</comment>
<evidence type="ECO:0000313" key="3">
    <source>
        <dbReference type="Proteomes" id="UP001195196"/>
    </source>
</evidence>
<dbReference type="Proteomes" id="UP001195196">
    <property type="component" value="Unassembled WGS sequence"/>
</dbReference>